<dbReference type="GO" id="GO:0000981">
    <property type="term" value="F:DNA-binding transcription factor activity, RNA polymerase II-specific"/>
    <property type="evidence" value="ECO:0007669"/>
    <property type="project" value="TreeGrafter"/>
</dbReference>
<dbReference type="InterPro" id="IPR036236">
    <property type="entry name" value="Znf_C2H2_sf"/>
</dbReference>
<dbReference type="GO" id="GO:0008270">
    <property type="term" value="F:zinc ion binding"/>
    <property type="evidence" value="ECO:0007669"/>
    <property type="project" value="UniProtKB-KW"/>
</dbReference>
<feature type="domain" description="C2H2-type" evidence="6">
    <location>
        <begin position="39"/>
        <end position="67"/>
    </location>
</feature>
<evidence type="ECO:0000256" key="1">
    <source>
        <dbReference type="ARBA" id="ARBA00022723"/>
    </source>
</evidence>
<dbReference type="PROSITE" id="PS50157">
    <property type="entry name" value="ZINC_FINGER_C2H2_2"/>
    <property type="match status" value="1"/>
</dbReference>
<dbReference type="Proteomes" id="UP000215902">
    <property type="component" value="Unassembled WGS sequence"/>
</dbReference>
<dbReference type="STRING" id="282301.A0A267FFE6"/>
<accession>A0A267FFE6</accession>
<feature type="compositionally biased region" description="Polar residues" evidence="5">
    <location>
        <begin position="77"/>
        <end position="99"/>
    </location>
</feature>
<dbReference type="SUPFAM" id="SSF57667">
    <property type="entry name" value="beta-beta-alpha zinc fingers"/>
    <property type="match status" value="1"/>
</dbReference>
<reference evidence="7 8" key="1">
    <citation type="submission" date="2017-06" db="EMBL/GenBank/DDBJ databases">
        <title>A platform for efficient transgenesis in Macrostomum lignano, a flatworm model organism for stem cell research.</title>
        <authorList>
            <person name="Berezikov E."/>
        </authorList>
    </citation>
    <scope>NUCLEOTIDE SEQUENCE [LARGE SCALE GENOMIC DNA]</scope>
    <source>
        <strain evidence="7">DV1</strain>
        <tissue evidence="7">Whole organism</tissue>
    </source>
</reference>
<protein>
    <recommendedName>
        <fullName evidence="6">C2H2-type domain-containing protein</fullName>
    </recommendedName>
</protein>
<evidence type="ECO:0000256" key="3">
    <source>
        <dbReference type="ARBA" id="ARBA00022833"/>
    </source>
</evidence>
<sequence length="111" mass="12363">MTDHDKQTQRAMTDHISTPVRRSDHLATHRRKHTGEKPFSCGQCSYSASRGDMVTRHRRTIHRQAGEGFADAKSDSIAATRSRPVNEQRAQISLPSTAASGVFESLRSSTR</sequence>
<evidence type="ECO:0000259" key="6">
    <source>
        <dbReference type="PROSITE" id="PS50157"/>
    </source>
</evidence>
<evidence type="ECO:0000313" key="7">
    <source>
        <dbReference type="EMBL" id="PAA71914.1"/>
    </source>
</evidence>
<feature type="region of interest" description="Disordered" evidence="5">
    <location>
        <begin position="1"/>
        <end position="47"/>
    </location>
</feature>
<dbReference type="EMBL" id="NIVC01001128">
    <property type="protein sequence ID" value="PAA71914.1"/>
    <property type="molecule type" value="Genomic_DNA"/>
</dbReference>
<organism evidence="7 8">
    <name type="scientific">Macrostomum lignano</name>
    <dbReference type="NCBI Taxonomy" id="282301"/>
    <lineage>
        <taxon>Eukaryota</taxon>
        <taxon>Metazoa</taxon>
        <taxon>Spiralia</taxon>
        <taxon>Lophotrochozoa</taxon>
        <taxon>Platyhelminthes</taxon>
        <taxon>Rhabditophora</taxon>
        <taxon>Macrostomorpha</taxon>
        <taxon>Macrostomida</taxon>
        <taxon>Macrostomidae</taxon>
        <taxon>Macrostomum</taxon>
    </lineage>
</organism>
<keyword evidence="1" id="KW-0479">Metal-binding</keyword>
<evidence type="ECO:0000256" key="2">
    <source>
        <dbReference type="ARBA" id="ARBA00022771"/>
    </source>
</evidence>
<dbReference type="Gene3D" id="3.30.160.60">
    <property type="entry name" value="Classic Zinc Finger"/>
    <property type="match status" value="2"/>
</dbReference>
<evidence type="ECO:0000313" key="8">
    <source>
        <dbReference type="Proteomes" id="UP000215902"/>
    </source>
</evidence>
<dbReference type="GO" id="GO:0000978">
    <property type="term" value="F:RNA polymerase II cis-regulatory region sequence-specific DNA binding"/>
    <property type="evidence" value="ECO:0007669"/>
    <property type="project" value="TreeGrafter"/>
</dbReference>
<gene>
    <name evidence="7" type="ORF">BOX15_Mlig023870g1</name>
</gene>
<dbReference type="AlphaFoldDB" id="A0A267FFE6"/>
<evidence type="ECO:0000256" key="5">
    <source>
        <dbReference type="SAM" id="MobiDB-lite"/>
    </source>
</evidence>
<keyword evidence="2 4" id="KW-0863">Zinc-finger</keyword>
<name>A0A267FFE6_9PLAT</name>
<dbReference type="InterPro" id="IPR013087">
    <property type="entry name" value="Znf_C2H2_type"/>
</dbReference>
<keyword evidence="8" id="KW-1185">Reference proteome</keyword>
<evidence type="ECO:0000256" key="4">
    <source>
        <dbReference type="PROSITE-ProRule" id="PRU00042"/>
    </source>
</evidence>
<dbReference type="OrthoDB" id="6077919at2759"/>
<feature type="region of interest" description="Disordered" evidence="5">
    <location>
        <begin position="63"/>
        <end position="111"/>
    </location>
</feature>
<proteinExistence type="predicted"/>
<dbReference type="PANTHER" id="PTHR23235">
    <property type="entry name" value="KRUEPPEL-LIKE TRANSCRIPTION FACTOR"/>
    <property type="match status" value="1"/>
</dbReference>
<dbReference type="PANTHER" id="PTHR23235:SF161">
    <property type="entry name" value="C2H2-TYPE DOMAIN-CONTAINING PROTEIN"/>
    <property type="match status" value="1"/>
</dbReference>
<comment type="caution">
    <text evidence="7">The sequence shown here is derived from an EMBL/GenBank/DDBJ whole genome shotgun (WGS) entry which is preliminary data.</text>
</comment>
<keyword evidence="3" id="KW-0862">Zinc</keyword>
<dbReference type="FunFam" id="3.30.160.60:FF:002343">
    <property type="entry name" value="Zinc finger protein 33A"/>
    <property type="match status" value="1"/>
</dbReference>